<comment type="caution">
    <text evidence="1">The sequence shown here is derived from an EMBL/GenBank/DDBJ whole genome shotgun (WGS) entry which is preliminary data.</text>
</comment>
<proteinExistence type="predicted"/>
<reference evidence="1" key="2">
    <citation type="submission" date="2021-04" db="EMBL/GenBank/DDBJ databases">
        <authorList>
            <person name="Gilroy R."/>
        </authorList>
    </citation>
    <scope>NUCLEOTIDE SEQUENCE</scope>
    <source>
        <strain evidence="1">CHK156-179</strain>
    </source>
</reference>
<gene>
    <name evidence="1" type="ORF">H9797_06535</name>
</gene>
<protein>
    <submittedName>
        <fullName evidence="1">Uncharacterized protein</fullName>
    </submittedName>
</protein>
<dbReference type="EMBL" id="DXAJ01000099">
    <property type="protein sequence ID" value="HJA03009.1"/>
    <property type="molecule type" value="Genomic_DNA"/>
</dbReference>
<reference evidence="1" key="1">
    <citation type="journal article" date="2021" name="PeerJ">
        <title>Extensive microbial diversity within the chicken gut microbiome revealed by metagenomics and culture.</title>
        <authorList>
            <person name="Gilroy R."/>
            <person name="Ravi A."/>
            <person name="Getino M."/>
            <person name="Pursley I."/>
            <person name="Horton D.L."/>
            <person name="Alikhan N.F."/>
            <person name="Baker D."/>
            <person name="Gharbi K."/>
            <person name="Hall N."/>
            <person name="Watson M."/>
            <person name="Adriaenssens E.M."/>
            <person name="Foster-Nyarko E."/>
            <person name="Jarju S."/>
            <person name="Secka A."/>
            <person name="Antonio M."/>
            <person name="Oren A."/>
            <person name="Chaudhuri R.R."/>
            <person name="La Ragione R."/>
            <person name="Hildebrand F."/>
            <person name="Pallen M.J."/>
        </authorList>
    </citation>
    <scope>NUCLEOTIDE SEQUENCE</scope>
    <source>
        <strain evidence="1">CHK156-179</strain>
    </source>
</reference>
<sequence>MAENDFKSFSQKKLPKEWEEEAARAMAAVEGKGEGDVLREIVARAEKAKREGTLSNAEIDAFVSEISPVLDAPKRRRLQKIAEKLKRL</sequence>
<dbReference type="AlphaFoldDB" id="A0A9D2H334"/>
<organism evidence="1 2">
    <name type="scientific">Candidatus Gallimonas gallistercoris</name>
    <dbReference type="NCBI Taxonomy" id="2838602"/>
    <lineage>
        <taxon>Bacteria</taxon>
        <taxon>Bacillati</taxon>
        <taxon>Bacillota</taxon>
        <taxon>Clostridia</taxon>
        <taxon>Candidatus Gallimonas</taxon>
    </lineage>
</organism>
<evidence type="ECO:0000313" key="1">
    <source>
        <dbReference type="EMBL" id="HJA03009.1"/>
    </source>
</evidence>
<name>A0A9D2H334_9FIRM</name>
<dbReference type="Proteomes" id="UP000824221">
    <property type="component" value="Unassembled WGS sequence"/>
</dbReference>
<evidence type="ECO:0000313" key="2">
    <source>
        <dbReference type="Proteomes" id="UP000824221"/>
    </source>
</evidence>
<accession>A0A9D2H334</accession>